<dbReference type="Gene3D" id="3.30.70.660">
    <property type="entry name" value="Pseudouridine synthase I, catalytic domain, C-terminal subdomain"/>
    <property type="match status" value="1"/>
</dbReference>
<comment type="caution">
    <text evidence="7">The sequence shown here is derived from an EMBL/GenBank/DDBJ whole genome shotgun (WGS) entry which is preliminary data.</text>
</comment>
<dbReference type="Pfam" id="PF01416">
    <property type="entry name" value="PseudoU_synth_1"/>
    <property type="match status" value="1"/>
</dbReference>
<evidence type="ECO:0000313" key="8">
    <source>
        <dbReference type="Proteomes" id="UP001500642"/>
    </source>
</evidence>
<comment type="caution">
    <text evidence="4">Lacks conserved residue(s) required for the propagation of feature annotation.</text>
</comment>
<comment type="subunit">
    <text evidence="4">Homodimer.</text>
</comment>
<protein>
    <recommendedName>
        <fullName evidence="4">tRNA pseudouridine synthase A</fullName>
        <ecNumber evidence="4">5.4.99.12</ecNumber>
    </recommendedName>
    <alternativeName>
        <fullName evidence="4">tRNA pseudouridine(38-40) synthase</fullName>
    </alternativeName>
    <alternativeName>
        <fullName evidence="4">tRNA pseudouridylate synthase I</fullName>
    </alternativeName>
    <alternativeName>
        <fullName evidence="4">tRNA-uridine isomerase I</fullName>
    </alternativeName>
</protein>
<dbReference type="CDD" id="cd02570">
    <property type="entry name" value="PseudoU_synth_EcTruA"/>
    <property type="match status" value="1"/>
</dbReference>
<evidence type="ECO:0000313" key="7">
    <source>
        <dbReference type="EMBL" id="GAA4392345.1"/>
    </source>
</evidence>
<keyword evidence="2 4" id="KW-0819">tRNA processing</keyword>
<evidence type="ECO:0000256" key="3">
    <source>
        <dbReference type="ARBA" id="ARBA00023235"/>
    </source>
</evidence>
<dbReference type="NCBIfam" id="TIGR00071">
    <property type="entry name" value="hisT_truA"/>
    <property type="match status" value="1"/>
</dbReference>
<dbReference type="Proteomes" id="UP001500642">
    <property type="component" value="Unassembled WGS sequence"/>
</dbReference>
<dbReference type="InterPro" id="IPR020094">
    <property type="entry name" value="TruA/RsuA/RluB/E/F_N"/>
</dbReference>
<dbReference type="PIRSF" id="PIRSF001430">
    <property type="entry name" value="tRNA_psdUrid_synth"/>
    <property type="match status" value="1"/>
</dbReference>
<feature type="domain" description="Pseudouridine synthase I TruA alpha/beta" evidence="6">
    <location>
        <begin position="159"/>
        <end position="265"/>
    </location>
</feature>
<evidence type="ECO:0000256" key="1">
    <source>
        <dbReference type="ARBA" id="ARBA00009375"/>
    </source>
</evidence>
<reference evidence="8" key="1">
    <citation type="journal article" date="2019" name="Int. J. Syst. Evol. Microbiol.">
        <title>The Global Catalogue of Microorganisms (GCM) 10K type strain sequencing project: providing services to taxonomists for standard genome sequencing and annotation.</title>
        <authorList>
            <consortium name="The Broad Institute Genomics Platform"/>
            <consortium name="The Broad Institute Genome Sequencing Center for Infectious Disease"/>
            <person name="Wu L."/>
            <person name="Ma J."/>
        </authorList>
    </citation>
    <scope>NUCLEOTIDE SEQUENCE [LARGE SCALE GENOMIC DNA]</scope>
    <source>
        <strain evidence="8">JCM 17808</strain>
    </source>
</reference>
<dbReference type="EC" id="5.4.99.12" evidence="4"/>
<dbReference type="Gene3D" id="3.30.70.580">
    <property type="entry name" value="Pseudouridine synthase I, catalytic domain, N-terminal subdomain"/>
    <property type="match status" value="1"/>
</dbReference>
<evidence type="ECO:0000256" key="4">
    <source>
        <dbReference type="HAMAP-Rule" id="MF_00171"/>
    </source>
</evidence>
<dbReference type="SUPFAM" id="SSF55120">
    <property type="entry name" value="Pseudouridine synthase"/>
    <property type="match status" value="1"/>
</dbReference>
<dbReference type="InterPro" id="IPR020103">
    <property type="entry name" value="PsdUridine_synth_cat_dom_sf"/>
</dbReference>
<dbReference type="RefSeq" id="WP_345031897.1">
    <property type="nucleotide sequence ID" value="NZ_BAABGL010000015.1"/>
</dbReference>
<evidence type="ECO:0000256" key="2">
    <source>
        <dbReference type="ARBA" id="ARBA00022694"/>
    </source>
</evidence>
<feature type="active site" description="Nucleophile" evidence="4">
    <location>
        <position position="52"/>
    </location>
</feature>
<dbReference type="PANTHER" id="PTHR11142:SF0">
    <property type="entry name" value="TRNA PSEUDOURIDINE SYNTHASE-LIKE 1"/>
    <property type="match status" value="1"/>
</dbReference>
<dbReference type="EMBL" id="BAABGL010000015">
    <property type="protein sequence ID" value="GAA4392345.1"/>
    <property type="molecule type" value="Genomic_DNA"/>
</dbReference>
<keyword evidence="3 4" id="KW-0413">Isomerase</keyword>
<comment type="catalytic activity">
    <reaction evidence="4 5">
        <text>uridine(38/39/40) in tRNA = pseudouridine(38/39/40) in tRNA</text>
        <dbReference type="Rhea" id="RHEA:22376"/>
        <dbReference type="Rhea" id="RHEA-COMP:10085"/>
        <dbReference type="Rhea" id="RHEA-COMP:10087"/>
        <dbReference type="ChEBI" id="CHEBI:65314"/>
        <dbReference type="ChEBI" id="CHEBI:65315"/>
        <dbReference type="EC" id="5.4.99.12"/>
    </reaction>
</comment>
<sequence length="282" mass="30658">MTRFRVELGYRGTEFHGWATQPGLRTVQGSLEAALATVCGEPVRTVVAGRTDAGVHARRQTVHLDLTDPALVRLRGRSDRPTGVALASRLRGALRHLACPDVVVHTAAEVPADFDARFAATWRAYTYRLADDRSFHDPLALDTTVAHRGTLDEAAMARAAAELLGLHDFLPFCRPRPDATTVRTLLALDLARDSDGVIVIGLRADAFCHHMVRALVGGLVKVGSGSWPETRPAELLARADAGQTDLGPMFVMPPHGLVLEEVGYPPAEEWAARAERTRARRT</sequence>
<dbReference type="InterPro" id="IPR001406">
    <property type="entry name" value="PsdUridine_synth_TruA"/>
</dbReference>
<evidence type="ECO:0000259" key="6">
    <source>
        <dbReference type="Pfam" id="PF01416"/>
    </source>
</evidence>
<gene>
    <name evidence="4 7" type="primary">truA</name>
    <name evidence="7" type="ORF">GCM10023167_20470</name>
</gene>
<feature type="binding site" evidence="4">
    <location>
        <position position="125"/>
    </location>
    <ligand>
        <name>substrate</name>
    </ligand>
</feature>
<proteinExistence type="inferred from homology"/>
<organism evidence="7 8">
    <name type="scientific">Brevibacterium pityocampae</name>
    <dbReference type="NCBI Taxonomy" id="506594"/>
    <lineage>
        <taxon>Bacteria</taxon>
        <taxon>Bacillati</taxon>
        <taxon>Actinomycetota</taxon>
        <taxon>Actinomycetes</taxon>
        <taxon>Micrococcales</taxon>
        <taxon>Brevibacteriaceae</taxon>
        <taxon>Brevibacterium</taxon>
    </lineage>
</organism>
<comment type="function">
    <text evidence="4">Formation of pseudouridine at positions 38, 39 and 40 in the anticodon stem and loop of transfer RNAs.</text>
</comment>
<keyword evidence="8" id="KW-1185">Reference proteome</keyword>
<dbReference type="HAMAP" id="MF_00171">
    <property type="entry name" value="TruA"/>
    <property type="match status" value="1"/>
</dbReference>
<dbReference type="PANTHER" id="PTHR11142">
    <property type="entry name" value="PSEUDOURIDYLATE SYNTHASE"/>
    <property type="match status" value="1"/>
</dbReference>
<dbReference type="InterPro" id="IPR020097">
    <property type="entry name" value="PsdUridine_synth_TruA_a/b_dom"/>
</dbReference>
<accession>A0ABP8JKT1</accession>
<evidence type="ECO:0000256" key="5">
    <source>
        <dbReference type="RuleBase" id="RU003792"/>
    </source>
</evidence>
<dbReference type="InterPro" id="IPR020095">
    <property type="entry name" value="PsdUridine_synth_TruA_C"/>
</dbReference>
<comment type="similarity">
    <text evidence="1 4 5">Belongs to the tRNA pseudouridine synthase TruA family.</text>
</comment>
<name>A0ABP8JKT1_9MICO</name>